<name>E4SKU6_LACAR</name>
<proteinExistence type="inferred from homology"/>
<dbReference type="GO" id="GO:0015074">
    <property type="term" value="P:DNA integration"/>
    <property type="evidence" value="ECO:0007669"/>
    <property type="project" value="InterPro"/>
</dbReference>
<evidence type="ECO:0000256" key="4">
    <source>
        <dbReference type="PROSITE-ProRule" id="PRU01248"/>
    </source>
</evidence>
<dbReference type="HOGENOM" id="CLU_027562_17_6_9"/>
<dbReference type="Gene3D" id="1.10.150.130">
    <property type="match status" value="1"/>
</dbReference>
<dbReference type="InterPro" id="IPR044068">
    <property type="entry name" value="CB"/>
</dbReference>
<dbReference type="KEGG" id="lam:LA2_07870"/>
<dbReference type="InterPro" id="IPR011010">
    <property type="entry name" value="DNA_brk_join_enz"/>
</dbReference>
<reference evidence="7 8" key="1">
    <citation type="journal article" date="2011" name="J. Bacteriol.">
        <title>Genome sequence of Lactobacillus amylovorus GRL1112.</title>
        <authorList>
            <person name="Kant R."/>
            <person name="Paulin L."/>
            <person name="Alatalo E."/>
            <person name="de Vos W.M."/>
            <person name="Palva A."/>
        </authorList>
    </citation>
    <scope>NUCLEOTIDE SEQUENCE [LARGE SCALE GENOMIC DNA]</scope>
    <source>
        <strain evidence="7 8">GRL 1112</strain>
    </source>
</reference>
<dbReference type="PANTHER" id="PTHR30349">
    <property type="entry name" value="PHAGE INTEGRASE-RELATED"/>
    <property type="match status" value="1"/>
</dbReference>
<evidence type="ECO:0000256" key="2">
    <source>
        <dbReference type="ARBA" id="ARBA00023125"/>
    </source>
</evidence>
<dbReference type="Proteomes" id="UP000007033">
    <property type="component" value="Chromosome"/>
</dbReference>
<organism evidence="7 8">
    <name type="scientific">Lactobacillus amylovorus (strain GRL 1112)</name>
    <dbReference type="NCBI Taxonomy" id="695560"/>
    <lineage>
        <taxon>Bacteria</taxon>
        <taxon>Bacillati</taxon>
        <taxon>Bacillota</taxon>
        <taxon>Bacilli</taxon>
        <taxon>Lactobacillales</taxon>
        <taxon>Lactobacillaceae</taxon>
        <taxon>Lactobacillus</taxon>
    </lineage>
</organism>
<dbReference type="RefSeq" id="WP_013438276.1">
    <property type="nucleotide sequence ID" value="NC_014724.1"/>
</dbReference>
<dbReference type="PROSITE" id="PS51898">
    <property type="entry name" value="TYR_RECOMBINASE"/>
    <property type="match status" value="1"/>
</dbReference>
<keyword evidence="3" id="KW-0233">DNA recombination</keyword>
<dbReference type="EMBL" id="CP002338">
    <property type="protein sequence ID" value="ADQ59493.1"/>
    <property type="molecule type" value="Genomic_DNA"/>
</dbReference>
<dbReference type="Gene3D" id="1.10.443.10">
    <property type="entry name" value="Intergrase catalytic core"/>
    <property type="match status" value="1"/>
</dbReference>
<sequence length="361" mass="42498">MAYIRKRGKSWQAQVSWYDLNNERRYKTKSGFATKRQAQKWANEMEVAKSDNQIVDKDPIFAKEYSDYVNTYKIQGKAKTTERRYLYSVKVIENYFGKVKLSKVTRHMYQSFINEYGKDHSKNTMRLINRYIKAFARDCMADKLITTNFTDRINLTWNDENTHKVQYLNYDEIKKLLDSLEDGIKPSYISRYMIITALYTGMRIGEIMALEWSDIDFDNHLIKITKSYSYTEDKIKDPKTETSKRVIRVSKKLLDILKQLRVNHQKFVFMSATGNIPTTSAANKTLKKQLKKLKIKKDHFHFHSLRHTHVALLLFKGVPLYSISKRLGHANMSITAEVYAYMLDELRQKADDQIETILDGI</sequence>
<protein>
    <submittedName>
        <fullName evidence="7">Integrase</fullName>
    </submittedName>
</protein>
<dbReference type="CDD" id="cd01189">
    <property type="entry name" value="INT_ICEBs1_C_like"/>
    <property type="match status" value="1"/>
</dbReference>
<comment type="similarity">
    <text evidence="1">Belongs to the 'phage' integrase family.</text>
</comment>
<dbReference type="Pfam" id="PF14657">
    <property type="entry name" value="Arm-DNA-bind_4"/>
    <property type="match status" value="1"/>
</dbReference>
<evidence type="ECO:0000259" key="6">
    <source>
        <dbReference type="PROSITE" id="PS51900"/>
    </source>
</evidence>
<keyword evidence="2 4" id="KW-0238">DNA-binding</keyword>
<dbReference type="InterPro" id="IPR028259">
    <property type="entry name" value="AP2-like_int_N"/>
</dbReference>
<dbReference type="GO" id="GO:0006310">
    <property type="term" value="P:DNA recombination"/>
    <property type="evidence" value="ECO:0007669"/>
    <property type="project" value="UniProtKB-KW"/>
</dbReference>
<evidence type="ECO:0000313" key="7">
    <source>
        <dbReference type="EMBL" id="ADQ59493.1"/>
    </source>
</evidence>
<feature type="domain" description="Tyr recombinase" evidence="5">
    <location>
        <begin position="163"/>
        <end position="353"/>
    </location>
</feature>
<evidence type="ECO:0000256" key="3">
    <source>
        <dbReference type="ARBA" id="ARBA00023172"/>
    </source>
</evidence>
<dbReference type="InterPro" id="IPR010998">
    <property type="entry name" value="Integrase_recombinase_N"/>
</dbReference>
<evidence type="ECO:0000259" key="5">
    <source>
        <dbReference type="PROSITE" id="PS51898"/>
    </source>
</evidence>
<dbReference type="PATRIC" id="fig|695560.3.peg.1551"/>
<dbReference type="AlphaFoldDB" id="E4SKU6"/>
<accession>E4SKU6</accession>
<gene>
    <name evidence="7" type="ordered locus">LA2_07870</name>
</gene>
<dbReference type="PANTHER" id="PTHR30349:SF64">
    <property type="entry name" value="PROPHAGE INTEGRASE INTD-RELATED"/>
    <property type="match status" value="1"/>
</dbReference>
<dbReference type="Pfam" id="PF00589">
    <property type="entry name" value="Phage_integrase"/>
    <property type="match status" value="1"/>
</dbReference>
<evidence type="ECO:0000256" key="1">
    <source>
        <dbReference type="ARBA" id="ARBA00008857"/>
    </source>
</evidence>
<dbReference type="InterPro" id="IPR002104">
    <property type="entry name" value="Integrase_catalytic"/>
</dbReference>
<dbReference type="InterPro" id="IPR050090">
    <property type="entry name" value="Tyrosine_recombinase_XerCD"/>
</dbReference>
<dbReference type="InterPro" id="IPR013762">
    <property type="entry name" value="Integrase-like_cat_sf"/>
</dbReference>
<dbReference type="GO" id="GO:0003677">
    <property type="term" value="F:DNA binding"/>
    <property type="evidence" value="ECO:0007669"/>
    <property type="project" value="UniProtKB-UniRule"/>
</dbReference>
<dbReference type="SUPFAM" id="SSF56349">
    <property type="entry name" value="DNA breaking-rejoining enzymes"/>
    <property type="match status" value="1"/>
</dbReference>
<feature type="domain" description="Core-binding (CB)" evidence="6">
    <location>
        <begin position="59"/>
        <end position="140"/>
    </location>
</feature>
<evidence type="ECO:0000313" key="8">
    <source>
        <dbReference type="Proteomes" id="UP000007033"/>
    </source>
</evidence>
<dbReference type="PROSITE" id="PS51900">
    <property type="entry name" value="CB"/>
    <property type="match status" value="1"/>
</dbReference>